<gene>
    <name evidence="1" type="ORF">GALL_267230</name>
</gene>
<evidence type="ECO:0000313" key="1">
    <source>
        <dbReference type="EMBL" id="OIQ91389.1"/>
    </source>
</evidence>
<proteinExistence type="predicted"/>
<dbReference type="EMBL" id="MLJW01000261">
    <property type="protein sequence ID" value="OIQ91389.1"/>
    <property type="molecule type" value="Genomic_DNA"/>
</dbReference>
<sequence>MQNETSHDTPSLEADVRHAVEQGNDVQEKVRQLTLRFISARSLDIKSVRETADAVLRGARAGVQRELEHSSAQTHIARDHLREAVTGLDVALAQFAEAAKLAVEEAAGRAQRYSSDDLKKARADLERLETMFVETLQHSASAAKDATGEILRDLAAHSRTHGSAVGAQLKETLSVIAHQIGATGRAQVGVGLHLAKNTSDLVRQIAAGVLTGLAQHVQPKDKDE</sequence>
<accession>A0A1J5RTK1</accession>
<dbReference type="AlphaFoldDB" id="A0A1J5RTK1"/>
<reference evidence="1" key="1">
    <citation type="submission" date="2016-10" db="EMBL/GenBank/DDBJ databases">
        <title>Sequence of Gallionella enrichment culture.</title>
        <authorList>
            <person name="Poehlein A."/>
            <person name="Muehling M."/>
            <person name="Daniel R."/>
        </authorList>
    </citation>
    <scope>NUCLEOTIDE SEQUENCE</scope>
</reference>
<dbReference type="Pfam" id="PF20572">
    <property type="entry name" value="DUF6781"/>
    <property type="match status" value="1"/>
</dbReference>
<organism evidence="1">
    <name type="scientific">mine drainage metagenome</name>
    <dbReference type="NCBI Taxonomy" id="410659"/>
    <lineage>
        <taxon>unclassified sequences</taxon>
        <taxon>metagenomes</taxon>
        <taxon>ecological metagenomes</taxon>
    </lineage>
</organism>
<comment type="caution">
    <text evidence="1">The sequence shown here is derived from an EMBL/GenBank/DDBJ whole genome shotgun (WGS) entry which is preliminary data.</text>
</comment>
<dbReference type="InterPro" id="IPR046708">
    <property type="entry name" value="DUF6781"/>
</dbReference>
<protein>
    <submittedName>
        <fullName evidence="1">Uncharacterized protein</fullName>
    </submittedName>
</protein>
<name>A0A1J5RTK1_9ZZZZ</name>